<organism evidence="1 2">
    <name type="scientific">Sporanaerobium hydrogeniformans</name>
    <dbReference type="NCBI Taxonomy" id="3072179"/>
    <lineage>
        <taxon>Bacteria</taxon>
        <taxon>Bacillati</taxon>
        <taxon>Bacillota</taxon>
        <taxon>Clostridia</taxon>
        <taxon>Lachnospirales</taxon>
        <taxon>Lachnospiraceae</taxon>
        <taxon>Sporanaerobium</taxon>
    </lineage>
</organism>
<protein>
    <submittedName>
        <fullName evidence="1">Uncharacterized protein</fullName>
    </submittedName>
</protein>
<comment type="caution">
    <text evidence="1">The sequence shown here is derived from an EMBL/GenBank/DDBJ whole genome shotgun (WGS) entry which is preliminary data.</text>
</comment>
<dbReference type="EMBL" id="PEDL01000002">
    <property type="protein sequence ID" value="PHV71881.1"/>
    <property type="molecule type" value="Genomic_DNA"/>
</dbReference>
<evidence type="ECO:0000313" key="2">
    <source>
        <dbReference type="Proteomes" id="UP000224460"/>
    </source>
</evidence>
<name>A0AC61DFB8_9FIRM</name>
<sequence>MLLETNAVLAKEKNSGGNYIYASSHYIIGNDGTIIRCIPEKEVAYHAGKVNGYSIGIELCHMDNTGKPTQKAYDLTSHFLKERCLPHYEVRAKAIQPK</sequence>
<evidence type="ECO:0000313" key="1">
    <source>
        <dbReference type="EMBL" id="PHV71881.1"/>
    </source>
</evidence>
<reference evidence="1" key="1">
    <citation type="submission" date="2017-10" db="EMBL/GenBank/DDBJ databases">
        <title>Genome sequence of cellulolytic Lachnospiraceae bacterium XHS1971 isolated from hotspring sediment.</title>
        <authorList>
            <person name="Vasudevan G."/>
            <person name="Joshi A.J."/>
            <person name="Hivarkar S."/>
            <person name="Lanjekar V.B."/>
            <person name="Dhakephalkar P.K."/>
            <person name="Dagar S."/>
        </authorList>
    </citation>
    <scope>NUCLEOTIDE SEQUENCE</scope>
    <source>
        <strain evidence="1">XHS1971</strain>
    </source>
</reference>
<accession>A0AC61DFB8</accession>
<proteinExistence type="predicted"/>
<gene>
    <name evidence="1" type="ORF">CS063_03140</name>
</gene>
<keyword evidence="2" id="KW-1185">Reference proteome</keyword>
<dbReference type="Proteomes" id="UP000224460">
    <property type="component" value="Unassembled WGS sequence"/>
</dbReference>